<dbReference type="GO" id="GO:0022857">
    <property type="term" value="F:transmembrane transporter activity"/>
    <property type="evidence" value="ECO:0007669"/>
    <property type="project" value="InterPro"/>
</dbReference>
<dbReference type="InterPro" id="IPR000390">
    <property type="entry name" value="Small_drug/metabolite_transptr"/>
</dbReference>
<evidence type="ECO:0000313" key="11">
    <source>
        <dbReference type="EMBL" id="AJD47584.1"/>
    </source>
</evidence>
<keyword evidence="6 10" id="KW-0472">Membrane</keyword>
<evidence type="ECO:0000256" key="8">
    <source>
        <dbReference type="ARBA" id="ARBA00039168"/>
    </source>
</evidence>
<reference evidence="11 12" key="1">
    <citation type="journal article" date="2012" name="J. Bacteriol.">
        <title>Genome sequence of an alkane-degrading bacterium, Alcanivorax pacificus type strain W11-5, isolated from deep sea sediment.</title>
        <authorList>
            <person name="Lai Q."/>
            <person name="Shao Z."/>
        </authorList>
    </citation>
    <scope>NUCLEOTIDE SEQUENCE [LARGE SCALE GENOMIC DNA]</scope>
    <source>
        <strain evidence="11 12">W11-5</strain>
    </source>
</reference>
<feature type="transmembrane region" description="Helical" evidence="10">
    <location>
        <begin position="57"/>
        <end position="78"/>
    </location>
</feature>
<dbReference type="STRING" id="391936.S7S_05830"/>
<dbReference type="EMBL" id="CP004387">
    <property type="protein sequence ID" value="AJD47584.1"/>
    <property type="molecule type" value="Genomic_DNA"/>
</dbReference>
<dbReference type="InterPro" id="IPR037185">
    <property type="entry name" value="EmrE-like"/>
</dbReference>
<evidence type="ECO:0000256" key="1">
    <source>
        <dbReference type="ARBA" id="ARBA00004651"/>
    </source>
</evidence>
<evidence type="ECO:0000256" key="7">
    <source>
        <dbReference type="ARBA" id="ARBA00038151"/>
    </source>
</evidence>
<dbReference type="KEGG" id="apac:S7S_05830"/>
<comment type="similarity">
    <text evidence="7">Belongs to the drug/metabolite transporter (DMT) superfamily. Small multidrug resistance (SMR) (TC 2.A.7.1) family. Gdx/SugE subfamily.</text>
</comment>
<dbReference type="SUPFAM" id="SSF103481">
    <property type="entry name" value="Multidrug resistance efflux transporter EmrE"/>
    <property type="match status" value="1"/>
</dbReference>
<sequence>MSWILLSVAGLLEVVWAVGLKRLGADAPVLLWFGVGAALAGSVALLALAMRELPLSLAYPLWVGIGLLGSVLAGMLLFGESISPLKWASIGLIALGMLGLKAL</sequence>
<dbReference type="AlphaFoldDB" id="A0A0B4XHF9"/>
<name>A0A0B4XHF9_9GAMM</name>
<dbReference type="OrthoDB" id="9808638at2"/>
<dbReference type="Gene3D" id="1.10.3730.20">
    <property type="match status" value="1"/>
</dbReference>
<gene>
    <name evidence="11" type="ORF">S7S_05830</name>
</gene>
<evidence type="ECO:0000256" key="9">
    <source>
        <dbReference type="RuleBase" id="RU003942"/>
    </source>
</evidence>
<evidence type="ECO:0000256" key="3">
    <source>
        <dbReference type="ARBA" id="ARBA00022475"/>
    </source>
</evidence>
<dbReference type="Proteomes" id="UP000006764">
    <property type="component" value="Chromosome"/>
</dbReference>
<dbReference type="HOGENOM" id="CLU_133067_1_2_6"/>
<keyword evidence="5 10" id="KW-1133">Transmembrane helix</keyword>
<evidence type="ECO:0000256" key="2">
    <source>
        <dbReference type="ARBA" id="ARBA00022448"/>
    </source>
</evidence>
<keyword evidence="12" id="KW-1185">Reference proteome</keyword>
<keyword evidence="3" id="KW-1003">Cell membrane</keyword>
<evidence type="ECO:0000256" key="4">
    <source>
        <dbReference type="ARBA" id="ARBA00022692"/>
    </source>
</evidence>
<dbReference type="PANTHER" id="PTHR30561">
    <property type="entry name" value="SMR FAMILY PROTON-DEPENDENT DRUG EFFLUX TRANSPORTER SUGE"/>
    <property type="match status" value="1"/>
</dbReference>
<evidence type="ECO:0000256" key="6">
    <source>
        <dbReference type="ARBA" id="ARBA00023136"/>
    </source>
</evidence>
<protein>
    <recommendedName>
        <fullName evidence="8">Guanidinium exporter</fullName>
    </recommendedName>
</protein>
<dbReference type="InterPro" id="IPR045324">
    <property type="entry name" value="Small_multidrug_res"/>
</dbReference>
<evidence type="ECO:0000256" key="5">
    <source>
        <dbReference type="ARBA" id="ARBA00022989"/>
    </source>
</evidence>
<proteinExistence type="inferred from homology"/>
<evidence type="ECO:0000313" key="12">
    <source>
        <dbReference type="Proteomes" id="UP000006764"/>
    </source>
</evidence>
<keyword evidence="4 9" id="KW-0812">Transmembrane</keyword>
<feature type="transmembrane region" description="Helical" evidence="10">
    <location>
        <begin position="27"/>
        <end position="50"/>
    </location>
</feature>
<dbReference type="GO" id="GO:0005886">
    <property type="term" value="C:plasma membrane"/>
    <property type="evidence" value="ECO:0007669"/>
    <property type="project" value="UniProtKB-SubCell"/>
</dbReference>
<organism evidence="11 12">
    <name type="scientific">Isoalcanivorax pacificus W11-5</name>
    <dbReference type="NCBI Taxonomy" id="391936"/>
    <lineage>
        <taxon>Bacteria</taxon>
        <taxon>Pseudomonadati</taxon>
        <taxon>Pseudomonadota</taxon>
        <taxon>Gammaproteobacteria</taxon>
        <taxon>Oceanospirillales</taxon>
        <taxon>Alcanivoracaceae</taxon>
        <taxon>Isoalcanivorax</taxon>
    </lineage>
</organism>
<dbReference type="PANTHER" id="PTHR30561:SF0">
    <property type="entry name" value="GUANIDINIUM EXPORTER"/>
    <property type="match status" value="1"/>
</dbReference>
<accession>A0A0B4XHF9</accession>
<dbReference type="Pfam" id="PF00893">
    <property type="entry name" value="Multi_Drug_Res"/>
    <property type="match status" value="1"/>
</dbReference>
<dbReference type="RefSeq" id="WP_008737910.1">
    <property type="nucleotide sequence ID" value="NZ_CP004387.1"/>
</dbReference>
<evidence type="ECO:0000256" key="10">
    <source>
        <dbReference type="SAM" id="Phobius"/>
    </source>
</evidence>
<keyword evidence="2" id="KW-0813">Transport</keyword>
<comment type="subcellular location">
    <subcellularLocation>
        <location evidence="1 9">Cell membrane</location>
        <topology evidence="1 9">Multi-pass membrane protein</topology>
    </subcellularLocation>
</comment>